<dbReference type="InterPro" id="IPR015510">
    <property type="entry name" value="PGRP"/>
</dbReference>
<dbReference type="GO" id="GO:0008270">
    <property type="term" value="F:zinc ion binding"/>
    <property type="evidence" value="ECO:0007669"/>
    <property type="project" value="InterPro"/>
</dbReference>
<organism evidence="3 4">
    <name type="scientific">Syntrophaceticus schinkii</name>
    <dbReference type="NCBI Taxonomy" id="499207"/>
    <lineage>
        <taxon>Bacteria</taxon>
        <taxon>Bacillati</taxon>
        <taxon>Bacillota</taxon>
        <taxon>Clostridia</taxon>
        <taxon>Thermoanaerobacterales</taxon>
        <taxon>Thermoanaerobacterales Family III. Incertae Sedis</taxon>
        <taxon>Syntrophaceticus</taxon>
    </lineage>
</organism>
<dbReference type="InterPro" id="IPR002502">
    <property type="entry name" value="Amidase_domain"/>
</dbReference>
<dbReference type="GO" id="GO:0009253">
    <property type="term" value="P:peptidoglycan catabolic process"/>
    <property type="evidence" value="ECO:0007669"/>
    <property type="project" value="InterPro"/>
</dbReference>
<dbReference type="PROSITE" id="PS51724">
    <property type="entry name" value="SPOR"/>
    <property type="match status" value="1"/>
</dbReference>
<evidence type="ECO:0000313" key="3">
    <source>
        <dbReference type="EMBL" id="CEO88016.1"/>
    </source>
</evidence>
<dbReference type="GO" id="GO:0042834">
    <property type="term" value="F:peptidoglycan binding"/>
    <property type="evidence" value="ECO:0007669"/>
    <property type="project" value="InterPro"/>
</dbReference>
<dbReference type="CDD" id="cd06583">
    <property type="entry name" value="PGRP"/>
    <property type="match status" value="1"/>
</dbReference>
<dbReference type="Gene3D" id="3.30.70.1070">
    <property type="entry name" value="Sporulation related repeat"/>
    <property type="match status" value="1"/>
</dbReference>
<sequence length="201" mass="21317">MSKGKWTHLIIHHTGAEEKDTAQVRRYHLSLGWRDIGYHYVIERDGRVVPGRSLELAGAHCIASGMNQKGIGIAVLGNLENHPPLPAQEKALKQLVGELMGRFQIPLANVLGHKDVPGAATACPGRFLSMDSLRSAVMAGGVGGGSSGPAPPAAGNDGRERIYRVQVGAYKIRNNAENMAGKLKKAGFPAIIVEGTLDSSP</sequence>
<name>A0A0B7MJ59_9FIRM</name>
<dbReference type="PANTHER" id="PTHR11022:SF41">
    <property type="entry name" value="PEPTIDOGLYCAN-RECOGNITION PROTEIN LC-RELATED"/>
    <property type="match status" value="1"/>
</dbReference>
<keyword evidence="4" id="KW-1185">Reference proteome</keyword>
<evidence type="ECO:0000256" key="1">
    <source>
        <dbReference type="ARBA" id="ARBA00007553"/>
    </source>
</evidence>
<reference evidence="4" key="1">
    <citation type="submission" date="2015-01" db="EMBL/GenBank/DDBJ databases">
        <authorList>
            <person name="Manzoor Shahid"/>
            <person name="Zubair Saima"/>
        </authorList>
    </citation>
    <scope>NUCLEOTIDE SEQUENCE [LARGE SCALE GENOMIC DNA]</scope>
    <source>
        <strain evidence="4">Sp3</strain>
    </source>
</reference>
<accession>A0A0B7MJ59</accession>
<gene>
    <name evidence="3" type="ORF">SSCH_140016</name>
</gene>
<dbReference type="RefSeq" id="WP_044664266.1">
    <property type="nucleotide sequence ID" value="NZ_CDRZ01000046.1"/>
</dbReference>
<dbReference type="InterPro" id="IPR006619">
    <property type="entry name" value="PGRP_domain_met/bac"/>
</dbReference>
<evidence type="ECO:0000259" key="2">
    <source>
        <dbReference type="PROSITE" id="PS51724"/>
    </source>
</evidence>
<dbReference type="SMART" id="SM00701">
    <property type="entry name" value="PGRP"/>
    <property type="match status" value="1"/>
</dbReference>
<dbReference type="OrthoDB" id="9811296at2"/>
<proteinExistence type="inferred from homology"/>
<dbReference type="EMBL" id="CDRZ01000046">
    <property type="protein sequence ID" value="CEO88016.1"/>
    <property type="molecule type" value="Genomic_DNA"/>
</dbReference>
<dbReference type="Pfam" id="PF01510">
    <property type="entry name" value="Amidase_2"/>
    <property type="match status" value="1"/>
</dbReference>
<dbReference type="InterPro" id="IPR036505">
    <property type="entry name" value="Amidase/PGRP_sf"/>
</dbReference>
<comment type="similarity">
    <text evidence="1">Belongs to the N-acetylmuramoyl-L-alanine amidase 2 family.</text>
</comment>
<dbReference type="SMART" id="SM00644">
    <property type="entry name" value="Ami_2"/>
    <property type="match status" value="1"/>
</dbReference>
<dbReference type="Gene3D" id="3.40.80.10">
    <property type="entry name" value="Peptidoglycan recognition protein-like"/>
    <property type="match status" value="1"/>
</dbReference>
<dbReference type="Proteomes" id="UP000046155">
    <property type="component" value="Unassembled WGS sequence"/>
</dbReference>
<dbReference type="SUPFAM" id="SSF55846">
    <property type="entry name" value="N-acetylmuramoyl-L-alanine amidase-like"/>
    <property type="match status" value="1"/>
</dbReference>
<dbReference type="AlphaFoldDB" id="A0A0B7MJ59"/>
<evidence type="ECO:0000313" key="4">
    <source>
        <dbReference type="Proteomes" id="UP000046155"/>
    </source>
</evidence>
<protein>
    <submittedName>
        <fullName evidence="3">N-acetylmuramoyl-L-alanine amidase, family 2</fullName>
    </submittedName>
</protein>
<dbReference type="GO" id="GO:0008745">
    <property type="term" value="F:N-acetylmuramoyl-L-alanine amidase activity"/>
    <property type="evidence" value="ECO:0007669"/>
    <property type="project" value="InterPro"/>
</dbReference>
<dbReference type="Pfam" id="PF05036">
    <property type="entry name" value="SPOR"/>
    <property type="match status" value="1"/>
</dbReference>
<dbReference type="InterPro" id="IPR036680">
    <property type="entry name" value="SPOR-like_sf"/>
</dbReference>
<dbReference type="InterPro" id="IPR007730">
    <property type="entry name" value="SPOR-like_dom"/>
</dbReference>
<dbReference type="SUPFAM" id="SSF110997">
    <property type="entry name" value="Sporulation related repeat"/>
    <property type="match status" value="1"/>
</dbReference>
<dbReference type="PANTHER" id="PTHR11022">
    <property type="entry name" value="PEPTIDOGLYCAN RECOGNITION PROTEIN"/>
    <property type="match status" value="1"/>
</dbReference>
<feature type="domain" description="SPOR" evidence="2">
    <location>
        <begin position="157"/>
        <end position="201"/>
    </location>
</feature>